<dbReference type="Proteomes" id="UP000295096">
    <property type="component" value="Unassembled WGS sequence"/>
</dbReference>
<name>A0A4V3AAP2_9PROT</name>
<organism evidence="1 2">
    <name type="scientific">Dankookia rubra</name>
    <dbReference type="NCBI Taxonomy" id="1442381"/>
    <lineage>
        <taxon>Bacteria</taxon>
        <taxon>Pseudomonadati</taxon>
        <taxon>Pseudomonadota</taxon>
        <taxon>Alphaproteobacteria</taxon>
        <taxon>Acetobacterales</taxon>
        <taxon>Roseomonadaceae</taxon>
        <taxon>Dankookia</taxon>
    </lineage>
</organism>
<sequence>MARPSQLSPIAEFARRHDPDRFLCALFAPPERRDALFALIAYNHELARAREAAKTPLIALMRLQWWRDAVAQAAEGLPARRHEVAAPLHAAIAAGALDPADLLALADAREVEAEEEGMPTREAFAAYLRGTAGGFAVAAGRLLGAAPALLPALQRAGAAYGLAGVLRSVRSLAGQGRCLLPQDALDATGLTPAAVVQAPEAARPVLAALAGESLATLDETRTTLRPLGRLAVAAALPAVLARRDLRRLSRGKTVSLDPRSLGDRLAVTLAGFTGRI</sequence>
<dbReference type="SUPFAM" id="SSF48576">
    <property type="entry name" value="Terpenoid synthases"/>
    <property type="match status" value="1"/>
</dbReference>
<dbReference type="OrthoDB" id="9814909at2"/>
<proteinExistence type="predicted"/>
<dbReference type="InterPro" id="IPR002060">
    <property type="entry name" value="Squ/phyt_synthse"/>
</dbReference>
<gene>
    <name evidence="1" type="ORF">E2C06_02570</name>
</gene>
<dbReference type="Pfam" id="PF00494">
    <property type="entry name" value="SQS_PSY"/>
    <property type="match status" value="1"/>
</dbReference>
<dbReference type="EMBL" id="SMSJ01000002">
    <property type="protein sequence ID" value="TDH64245.1"/>
    <property type="molecule type" value="Genomic_DNA"/>
</dbReference>
<evidence type="ECO:0008006" key="3">
    <source>
        <dbReference type="Google" id="ProtNLM"/>
    </source>
</evidence>
<evidence type="ECO:0000313" key="2">
    <source>
        <dbReference type="Proteomes" id="UP000295096"/>
    </source>
</evidence>
<reference evidence="1 2" key="1">
    <citation type="journal article" date="2016" name="J. Microbiol.">
        <title>Dankookia rubra gen. nov., sp. nov., an alphaproteobacterium isolated from sediment of a shallow stream.</title>
        <authorList>
            <person name="Kim W.H."/>
            <person name="Kim D.H."/>
            <person name="Kang K."/>
            <person name="Ahn T.Y."/>
        </authorList>
    </citation>
    <scope>NUCLEOTIDE SEQUENCE [LARGE SCALE GENOMIC DNA]</scope>
    <source>
        <strain evidence="1 2">JCM30602</strain>
    </source>
</reference>
<keyword evidence="2" id="KW-1185">Reference proteome</keyword>
<dbReference type="Gene3D" id="1.10.600.10">
    <property type="entry name" value="Farnesyl Diphosphate Synthase"/>
    <property type="match status" value="1"/>
</dbReference>
<comment type="caution">
    <text evidence="1">The sequence shown here is derived from an EMBL/GenBank/DDBJ whole genome shotgun (WGS) entry which is preliminary data.</text>
</comment>
<dbReference type="InterPro" id="IPR008949">
    <property type="entry name" value="Isoprenoid_synthase_dom_sf"/>
</dbReference>
<protein>
    <recommendedName>
        <fullName evidence="3">Phytoene synthase</fullName>
    </recommendedName>
</protein>
<dbReference type="RefSeq" id="WP_133287010.1">
    <property type="nucleotide sequence ID" value="NZ_SMSJ01000002.1"/>
</dbReference>
<evidence type="ECO:0000313" key="1">
    <source>
        <dbReference type="EMBL" id="TDH64245.1"/>
    </source>
</evidence>
<dbReference type="AlphaFoldDB" id="A0A4V3AAP2"/>
<accession>A0A4V3AAP2</accession>